<dbReference type="InterPro" id="IPR045500">
    <property type="entry name" value="DUF6491"/>
</dbReference>
<dbReference type="RefSeq" id="WP_306729381.1">
    <property type="nucleotide sequence ID" value="NZ_JAVDDT010000012.1"/>
</dbReference>
<reference evidence="2 3" key="1">
    <citation type="submission" date="2023-08" db="EMBL/GenBank/DDBJ databases">
        <title>Whole-genome sequencing of halo(alkali)philic microorganisms from hypersaline lakes.</title>
        <authorList>
            <person name="Sorokin D.Y."/>
            <person name="Abbas B."/>
            <person name="Merkel A.Y."/>
        </authorList>
    </citation>
    <scope>NUCLEOTIDE SEQUENCE [LARGE SCALE GENOMIC DNA]</scope>
    <source>
        <strain evidence="2 3">AB-CW4</strain>
    </source>
</reference>
<name>A0ABU0WBN8_9GAMM</name>
<feature type="signal peptide" evidence="1">
    <location>
        <begin position="1"/>
        <end position="19"/>
    </location>
</feature>
<comment type="caution">
    <text evidence="2">The sequence shown here is derived from an EMBL/GenBank/DDBJ whole genome shotgun (WGS) entry which is preliminary data.</text>
</comment>
<proteinExistence type="predicted"/>
<accession>A0ABU0WBN8</accession>
<dbReference type="Pfam" id="PF20101">
    <property type="entry name" value="DUF6491"/>
    <property type="match status" value="1"/>
</dbReference>
<protein>
    <submittedName>
        <fullName evidence="2">DUF6491 family protein</fullName>
    </submittedName>
</protein>
<organism evidence="2 3">
    <name type="scientific">Natronospira bacteriovora</name>
    <dbReference type="NCBI Taxonomy" id="3069753"/>
    <lineage>
        <taxon>Bacteria</taxon>
        <taxon>Pseudomonadati</taxon>
        <taxon>Pseudomonadota</taxon>
        <taxon>Gammaproteobacteria</taxon>
        <taxon>Natronospirales</taxon>
        <taxon>Natronospiraceae</taxon>
        <taxon>Natronospira</taxon>
    </lineage>
</organism>
<keyword evidence="3" id="KW-1185">Reference proteome</keyword>
<sequence length="136" mass="15840">MRMWVLVPILFAFAFPVMADENGDENDEPTLYERHEAIAGEPVNRIRYTRIHGWTPVGDDNLVAETRRGKFWLIDLEPKCVLRLDLRILLEGRQQRPEGFSEISRFDTLKVDDQECSVRRIRPLDAEGVKTIRESS</sequence>
<keyword evidence="1" id="KW-0732">Signal</keyword>
<dbReference type="Proteomes" id="UP001239019">
    <property type="component" value="Unassembled WGS sequence"/>
</dbReference>
<evidence type="ECO:0000256" key="1">
    <source>
        <dbReference type="SAM" id="SignalP"/>
    </source>
</evidence>
<dbReference type="EMBL" id="JAVDDT010000012">
    <property type="protein sequence ID" value="MDQ2070885.1"/>
    <property type="molecule type" value="Genomic_DNA"/>
</dbReference>
<gene>
    <name evidence="2" type="ORF">RBH19_13490</name>
</gene>
<evidence type="ECO:0000313" key="2">
    <source>
        <dbReference type="EMBL" id="MDQ2070885.1"/>
    </source>
</evidence>
<evidence type="ECO:0000313" key="3">
    <source>
        <dbReference type="Proteomes" id="UP001239019"/>
    </source>
</evidence>
<feature type="chain" id="PRO_5045370766" evidence="1">
    <location>
        <begin position="20"/>
        <end position="136"/>
    </location>
</feature>